<evidence type="ECO:0000313" key="2">
    <source>
        <dbReference type="EMBL" id="MDE1464456.1"/>
    </source>
</evidence>
<organism evidence="2 3">
    <name type="scientific">Spartinivicinus poritis</name>
    <dbReference type="NCBI Taxonomy" id="2994640"/>
    <lineage>
        <taxon>Bacteria</taxon>
        <taxon>Pseudomonadati</taxon>
        <taxon>Pseudomonadota</taxon>
        <taxon>Gammaproteobacteria</taxon>
        <taxon>Oceanospirillales</taxon>
        <taxon>Zooshikellaceae</taxon>
        <taxon>Spartinivicinus</taxon>
    </lineage>
</organism>
<dbReference type="Pfam" id="PF00578">
    <property type="entry name" value="AhpC-TSA"/>
    <property type="match status" value="1"/>
</dbReference>
<dbReference type="PROSITE" id="PS51352">
    <property type="entry name" value="THIOREDOXIN_2"/>
    <property type="match status" value="1"/>
</dbReference>
<comment type="caution">
    <text evidence="2">The sequence shown here is derived from an EMBL/GenBank/DDBJ whole genome shotgun (WGS) entry which is preliminary data.</text>
</comment>
<dbReference type="Proteomes" id="UP001528823">
    <property type="component" value="Unassembled WGS sequence"/>
</dbReference>
<dbReference type="RefSeq" id="WP_274690782.1">
    <property type="nucleotide sequence ID" value="NZ_JAPMOU010000035.1"/>
</dbReference>
<dbReference type="InterPro" id="IPR000866">
    <property type="entry name" value="AhpC/TSA"/>
</dbReference>
<evidence type="ECO:0000259" key="1">
    <source>
        <dbReference type="PROSITE" id="PS51352"/>
    </source>
</evidence>
<protein>
    <submittedName>
        <fullName evidence="2">Thioredoxin family protein</fullName>
    </submittedName>
</protein>
<dbReference type="Gene3D" id="3.40.30.10">
    <property type="entry name" value="Glutaredoxin"/>
    <property type="match status" value="1"/>
</dbReference>
<dbReference type="InterPro" id="IPR013766">
    <property type="entry name" value="Thioredoxin_domain"/>
</dbReference>
<dbReference type="PANTHER" id="PTHR43640:SF1">
    <property type="entry name" value="THIOREDOXIN-DEPENDENT PEROXIREDOXIN"/>
    <property type="match status" value="1"/>
</dbReference>
<dbReference type="SUPFAM" id="SSF52833">
    <property type="entry name" value="Thioredoxin-like"/>
    <property type="match status" value="1"/>
</dbReference>
<feature type="domain" description="Thioredoxin" evidence="1">
    <location>
        <begin position="9"/>
        <end position="165"/>
    </location>
</feature>
<gene>
    <name evidence="2" type="ORF">ORQ98_21065</name>
</gene>
<dbReference type="CDD" id="cd02969">
    <property type="entry name" value="PRX_like1"/>
    <property type="match status" value="1"/>
</dbReference>
<accession>A0ABT5UDK6</accession>
<proteinExistence type="predicted"/>
<dbReference type="EMBL" id="JAPMOU010000035">
    <property type="protein sequence ID" value="MDE1464456.1"/>
    <property type="molecule type" value="Genomic_DNA"/>
</dbReference>
<keyword evidence="3" id="KW-1185">Reference proteome</keyword>
<name>A0ABT5UDK6_9GAMM</name>
<evidence type="ECO:0000313" key="3">
    <source>
        <dbReference type="Proteomes" id="UP001528823"/>
    </source>
</evidence>
<sequence length="184" mass="20247">MALTPSTMMPLGTMAPDFTLPDTVSGKDCSLAELKSSNGLLVTFICNHCPFVIHIIDQYTQLLNEYNEQGIGCVAISANDVVSHPDDHPDKMKLMATKQGFKFPYLYDETQAVAKAYDAACTPDFFLFDSQLTCVYRGQFDDSKPGNNKPVTGKDLRQALTNLVAGQPIAEEQIPSMGCNIKWK</sequence>
<dbReference type="InterPro" id="IPR036249">
    <property type="entry name" value="Thioredoxin-like_sf"/>
</dbReference>
<dbReference type="PANTHER" id="PTHR43640">
    <property type="entry name" value="OS07G0260300 PROTEIN"/>
    <property type="match status" value="1"/>
</dbReference>
<dbReference type="InterPro" id="IPR047262">
    <property type="entry name" value="PRX-like1"/>
</dbReference>
<reference evidence="2 3" key="1">
    <citation type="submission" date="2022-11" db="EMBL/GenBank/DDBJ databases">
        <title>Spartinivicinus poritis sp. nov., isolated from scleractinian coral Porites lutea.</title>
        <authorList>
            <person name="Zhang G."/>
            <person name="Cai L."/>
            <person name="Wei Q."/>
        </authorList>
    </citation>
    <scope>NUCLEOTIDE SEQUENCE [LARGE SCALE GENOMIC DNA]</scope>
    <source>
        <strain evidence="2 3">A2-2</strain>
    </source>
</reference>